<keyword evidence="2" id="KW-0812">Transmembrane</keyword>
<sequence length="271" mass="28265">MAQAKNDVRQTPAFARRVVRRTLTVIGGVAAGTALAWWLSTASASADVQPPRSAEQHVRTVQHVTTEVQDFAAPVTGPVETAVHTVTRYLQDPPPPPKQPLKDLGDRVKDAAQKFRSDAGRGFEQLPGADEAGEYSSAGYGRSDMPAFPVPLPSATAEDVTVPGVDLQSVVHRSATDRAFADGMSRRGSPEPVLPTLPDLPGVPNPLPFTPPAGVPTTVGHGSAGNSFDSHLFAALPWQDSVFGLTRGGVAAVSDAATFGRPGTQPGVAPD</sequence>
<keyword evidence="4" id="KW-1185">Reference proteome</keyword>
<evidence type="ECO:0000313" key="3">
    <source>
        <dbReference type="EMBL" id="MBB4906671.1"/>
    </source>
</evidence>
<proteinExistence type="predicted"/>
<accession>A0A7W7Q4P0</accession>
<protein>
    <submittedName>
        <fullName evidence="3">Uncharacterized protein</fullName>
    </submittedName>
</protein>
<evidence type="ECO:0000313" key="4">
    <source>
        <dbReference type="Proteomes" id="UP000520767"/>
    </source>
</evidence>
<feature type="transmembrane region" description="Helical" evidence="2">
    <location>
        <begin position="21"/>
        <end position="39"/>
    </location>
</feature>
<keyword evidence="2" id="KW-1133">Transmembrane helix</keyword>
<keyword evidence="2" id="KW-0472">Membrane</keyword>
<comment type="caution">
    <text evidence="3">The sequence shown here is derived from an EMBL/GenBank/DDBJ whole genome shotgun (WGS) entry which is preliminary data.</text>
</comment>
<organism evidence="3 4">
    <name type="scientific">Actinophytocola algeriensis</name>
    <dbReference type="NCBI Taxonomy" id="1768010"/>
    <lineage>
        <taxon>Bacteria</taxon>
        <taxon>Bacillati</taxon>
        <taxon>Actinomycetota</taxon>
        <taxon>Actinomycetes</taxon>
        <taxon>Pseudonocardiales</taxon>
        <taxon>Pseudonocardiaceae</taxon>
    </lineage>
</organism>
<dbReference type="AlphaFoldDB" id="A0A7W7Q4P0"/>
<gene>
    <name evidence="3" type="ORF">FHR82_002891</name>
</gene>
<evidence type="ECO:0000256" key="1">
    <source>
        <dbReference type="SAM" id="MobiDB-lite"/>
    </source>
</evidence>
<reference evidence="3 4" key="1">
    <citation type="submission" date="2020-08" db="EMBL/GenBank/DDBJ databases">
        <title>Genomic Encyclopedia of Type Strains, Phase III (KMG-III): the genomes of soil and plant-associated and newly described type strains.</title>
        <authorList>
            <person name="Whitman W."/>
        </authorList>
    </citation>
    <scope>NUCLEOTIDE SEQUENCE [LARGE SCALE GENOMIC DNA]</scope>
    <source>
        <strain evidence="3 4">CECT 8960</strain>
    </source>
</reference>
<evidence type="ECO:0000256" key="2">
    <source>
        <dbReference type="SAM" id="Phobius"/>
    </source>
</evidence>
<feature type="region of interest" description="Disordered" evidence="1">
    <location>
        <begin position="121"/>
        <end position="140"/>
    </location>
</feature>
<dbReference type="Proteomes" id="UP000520767">
    <property type="component" value="Unassembled WGS sequence"/>
</dbReference>
<dbReference type="EMBL" id="JACHJQ010000003">
    <property type="protein sequence ID" value="MBB4906671.1"/>
    <property type="molecule type" value="Genomic_DNA"/>
</dbReference>
<name>A0A7W7Q4P0_9PSEU</name>
<dbReference type="RefSeq" id="WP_184810851.1">
    <property type="nucleotide sequence ID" value="NZ_JACHJQ010000003.1"/>
</dbReference>